<sequence length="138" mass="15262">MKVLVLLSLLAFAWGQENNCHCAMFISTGFAELIVHRLPPTTVENCDIESNGPCALFCIMEWERIFNNGGLLMVNPETGETLGQDSCKTLATDYGMNNLQPTPVHNNYQVCEGPWIWDGEVSKDNLCCVDGNFPDGCN</sequence>
<dbReference type="EMBL" id="JAXCGZ010007745">
    <property type="protein sequence ID" value="KAK7078600.1"/>
    <property type="molecule type" value="Genomic_DNA"/>
</dbReference>
<dbReference type="Proteomes" id="UP001381693">
    <property type="component" value="Unassembled WGS sequence"/>
</dbReference>
<name>A0AAN8X634_HALRR</name>
<proteinExistence type="predicted"/>
<dbReference type="AlphaFoldDB" id="A0AAN8X634"/>
<gene>
    <name evidence="2" type="ORF">SK128_012097</name>
</gene>
<keyword evidence="1" id="KW-0732">Signal</keyword>
<protein>
    <submittedName>
        <fullName evidence="2">Uncharacterized protein</fullName>
    </submittedName>
</protein>
<keyword evidence="3" id="KW-1185">Reference proteome</keyword>
<feature type="signal peptide" evidence="1">
    <location>
        <begin position="1"/>
        <end position="15"/>
    </location>
</feature>
<evidence type="ECO:0000256" key="1">
    <source>
        <dbReference type="SAM" id="SignalP"/>
    </source>
</evidence>
<accession>A0AAN8X634</accession>
<organism evidence="2 3">
    <name type="scientific">Halocaridina rubra</name>
    <name type="common">Hawaiian red shrimp</name>
    <dbReference type="NCBI Taxonomy" id="373956"/>
    <lineage>
        <taxon>Eukaryota</taxon>
        <taxon>Metazoa</taxon>
        <taxon>Ecdysozoa</taxon>
        <taxon>Arthropoda</taxon>
        <taxon>Crustacea</taxon>
        <taxon>Multicrustacea</taxon>
        <taxon>Malacostraca</taxon>
        <taxon>Eumalacostraca</taxon>
        <taxon>Eucarida</taxon>
        <taxon>Decapoda</taxon>
        <taxon>Pleocyemata</taxon>
        <taxon>Caridea</taxon>
        <taxon>Atyoidea</taxon>
        <taxon>Atyidae</taxon>
        <taxon>Halocaridina</taxon>
    </lineage>
</organism>
<evidence type="ECO:0000313" key="2">
    <source>
        <dbReference type="EMBL" id="KAK7078600.1"/>
    </source>
</evidence>
<evidence type="ECO:0000313" key="3">
    <source>
        <dbReference type="Proteomes" id="UP001381693"/>
    </source>
</evidence>
<comment type="caution">
    <text evidence="2">The sequence shown here is derived from an EMBL/GenBank/DDBJ whole genome shotgun (WGS) entry which is preliminary data.</text>
</comment>
<feature type="chain" id="PRO_5043012531" evidence="1">
    <location>
        <begin position="16"/>
        <end position="138"/>
    </location>
</feature>
<reference evidence="2 3" key="1">
    <citation type="submission" date="2023-11" db="EMBL/GenBank/DDBJ databases">
        <title>Halocaridina rubra genome assembly.</title>
        <authorList>
            <person name="Smith C."/>
        </authorList>
    </citation>
    <scope>NUCLEOTIDE SEQUENCE [LARGE SCALE GENOMIC DNA]</scope>
    <source>
        <strain evidence="2">EP-1</strain>
        <tissue evidence="2">Whole</tissue>
    </source>
</reference>